<reference evidence="1 2" key="1">
    <citation type="submission" date="2020-10" db="EMBL/GenBank/DDBJ databases">
        <title>Connecting structure to function with the recovery of over 1000 high-quality activated sludge metagenome-assembled genomes encoding full-length rRNA genes using long-read sequencing.</title>
        <authorList>
            <person name="Singleton C.M."/>
            <person name="Petriglieri F."/>
            <person name="Kristensen J.M."/>
            <person name="Kirkegaard R.H."/>
            <person name="Michaelsen T.Y."/>
            <person name="Andersen M.H."/>
            <person name="Karst S.M."/>
            <person name="Dueholm M.S."/>
            <person name="Nielsen P.H."/>
            <person name="Albertsen M."/>
        </authorList>
    </citation>
    <scope>NUCLEOTIDE SEQUENCE [LARGE SCALE GENOMIC DNA]</scope>
    <source>
        <strain evidence="1">Ribe_18-Q3-R11-54_BAT3C.373</strain>
    </source>
</reference>
<dbReference type="AlphaFoldDB" id="A0A9D7S923"/>
<dbReference type="EMBL" id="JADKFW010000004">
    <property type="protein sequence ID" value="MBK9717395.1"/>
    <property type="molecule type" value="Genomic_DNA"/>
</dbReference>
<accession>A0A9D7S923</accession>
<sequence>MQNLFIFITVYIHVTGLGINISIIPDFVDPNEFAFDECNCGIEFIEEGYFLMI</sequence>
<protein>
    <submittedName>
        <fullName evidence="1">Uncharacterized protein</fullName>
    </submittedName>
</protein>
<proteinExistence type="predicted"/>
<dbReference type="Proteomes" id="UP000808349">
    <property type="component" value="Unassembled WGS sequence"/>
</dbReference>
<gene>
    <name evidence="1" type="ORF">IPO85_07765</name>
</gene>
<evidence type="ECO:0000313" key="2">
    <source>
        <dbReference type="Proteomes" id="UP000808349"/>
    </source>
</evidence>
<name>A0A9D7S923_9BACT</name>
<comment type="caution">
    <text evidence="1">The sequence shown here is derived from an EMBL/GenBank/DDBJ whole genome shotgun (WGS) entry which is preliminary data.</text>
</comment>
<organism evidence="1 2">
    <name type="scientific">Candidatus Defluviibacterium haderslevense</name>
    <dbReference type="NCBI Taxonomy" id="2981993"/>
    <lineage>
        <taxon>Bacteria</taxon>
        <taxon>Pseudomonadati</taxon>
        <taxon>Bacteroidota</taxon>
        <taxon>Saprospiria</taxon>
        <taxon>Saprospirales</taxon>
        <taxon>Saprospiraceae</taxon>
        <taxon>Candidatus Defluviibacterium</taxon>
    </lineage>
</organism>
<evidence type="ECO:0000313" key="1">
    <source>
        <dbReference type="EMBL" id="MBK9717395.1"/>
    </source>
</evidence>